<keyword evidence="3" id="KW-0677">Repeat</keyword>
<evidence type="ECO:0000256" key="9">
    <source>
        <dbReference type="ARBA" id="ARBA00023242"/>
    </source>
</evidence>
<dbReference type="FunFam" id="3.30.160.60:FF:000322">
    <property type="entry name" value="GDNF-inducible zinc finger protein 1"/>
    <property type="match status" value="1"/>
</dbReference>
<keyword evidence="2" id="KW-0479">Metal-binding</keyword>
<evidence type="ECO:0000256" key="4">
    <source>
        <dbReference type="ARBA" id="ARBA00022771"/>
    </source>
</evidence>
<evidence type="ECO:0000313" key="12">
    <source>
        <dbReference type="EMBL" id="EEN61147.1"/>
    </source>
</evidence>
<protein>
    <recommendedName>
        <fullName evidence="11">C2H2-type domain-containing protein</fullName>
    </recommendedName>
</protein>
<dbReference type="SUPFAM" id="SSF57667">
    <property type="entry name" value="beta-beta-alpha zinc fingers"/>
    <property type="match status" value="2"/>
</dbReference>
<gene>
    <name evidence="12" type="ORF">BRAFLDRAFT_223648</name>
</gene>
<evidence type="ECO:0000259" key="11">
    <source>
        <dbReference type="PROSITE" id="PS50157"/>
    </source>
</evidence>
<keyword evidence="6" id="KW-0805">Transcription regulation</keyword>
<reference evidence="12" key="1">
    <citation type="journal article" date="2008" name="Nature">
        <title>The amphioxus genome and the evolution of the chordate karyotype.</title>
        <authorList>
            <consortium name="US DOE Joint Genome Institute (JGI-PGF)"/>
            <person name="Putnam N.H."/>
            <person name="Butts T."/>
            <person name="Ferrier D.E.K."/>
            <person name="Furlong R.F."/>
            <person name="Hellsten U."/>
            <person name="Kawashima T."/>
            <person name="Robinson-Rechavi M."/>
            <person name="Shoguchi E."/>
            <person name="Terry A."/>
            <person name="Yu J.-K."/>
            <person name="Benito-Gutierrez E.L."/>
            <person name="Dubchak I."/>
            <person name="Garcia-Fernandez J."/>
            <person name="Gibson-Brown J.J."/>
            <person name="Grigoriev I.V."/>
            <person name="Horton A.C."/>
            <person name="de Jong P.J."/>
            <person name="Jurka J."/>
            <person name="Kapitonov V.V."/>
            <person name="Kohara Y."/>
            <person name="Kuroki Y."/>
            <person name="Lindquist E."/>
            <person name="Lucas S."/>
            <person name="Osoegawa K."/>
            <person name="Pennacchio L.A."/>
            <person name="Salamov A.A."/>
            <person name="Satou Y."/>
            <person name="Sauka-Spengler T."/>
            <person name="Schmutz J."/>
            <person name="Shin-I T."/>
            <person name="Toyoda A."/>
            <person name="Bronner-Fraser M."/>
            <person name="Fujiyama A."/>
            <person name="Holland L.Z."/>
            <person name="Holland P.W.H."/>
            <person name="Satoh N."/>
            <person name="Rokhsar D.S."/>
        </authorList>
    </citation>
    <scope>NUCLEOTIDE SEQUENCE [LARGE SCALE GENOMIC DNA]</scope>
    <source>
        <strain evidence="12">S238N-H82</strain>
        <tissue evidence="12">Testes</tissue>
    </source>
</reference>
<dbReference type="GO" id="GO:0005634">
    <property type="term" value="C:nucleus"/>
    <property type="evidence" value="ECO:0007669"/>
    <property type="project" value="UniProtKB-SubCell"/>
</dbReference>
<accession>C3YEQ3</accession>
<dbReference type="GO" id="GO:0008270">
    <property type="term" value="F:zinc ion binding"/>
    <property type="evidence" value="ECO:0007669"/>
    <property type="project" value="UniProtKB-KW"/>
</dbReference>
<dbReference type="EMBL" id="GG666507">
    <property type="protein sequence ID" value="EEN61147.1"/>
    <property type="molecule type" value="Genomic_DNA"/>
</dbReference>
<evidence type="ECO:0000256" key="10">
    <source>
        <dbReference type="PROSITE-ProRule" id="PRU00042"/>
    </source>
</evidence>
<dbReference type="AlphaFoldDB" id="C3YEQ3"/>
<evidence type="ECO:0000256" key="3">
    <source>
        <dbReference type="ARBA" id="ARBA00022737"/>
    </source>
</evidence>
<feature type="non-terminal residue" evidence="12">
    <location>
        <position position="1"/>
    </location>
</feature>
<evidence type="ECO:0000256" key="6">
    <source>
        <dbReference type="ARBA" id="ARBA00023015"/>
    </source>
</evidence>
<sequence length="241" mass="28504">CPFCQEKFSCKQRYQSHLDSHSVPARPPSPFTCTKCSAPFQSRKDLKIHSKIHTRDGEHDCKVCGAKFRQRGSRDRHLRKIHPEFAQQAKLVNMECERRRKANLYNQWTKATSCYLCGKPVADIDEYKIHMKEHRDMKRDVESRPYQCLVCQARYRDVKTIQLHMRNHTGRERPFYCNICGARYSEEATLRMHMRLHPPSSRPMLPLQRNEEGQFVCAVCGGRFDEKDELVRHSRIHPLLY</sequence>
<comment type="subcellular location">
    <subcellularLocation>
        <location evidence="1">Nucleus</location>
    </subcellularLocation>
</comment>
<dbReference type="InterPro" id="IPR013087">
    <property type="entry name" value="Znf_C2H2_type"/>
</dbReference>
<feature type="domain" description="C2H2-type" evidence="11">
    <location>
        <begin position="59"/>
        <end position="82"/>
    </location>
</feature>
<feature type="domain" description="C2H2-type" evidence="11">
    <location>
        <begin position="146"/>
        <end position="173"/>
    </location>
</feature>
<proteinExistence type="predicted"/>
<dbReference type="InterPro" id="IPR036236">
    <property type="entry name" value="Znf_C2H2_sf"/>
</dbReference>
<evidence type="ECO:0000256" key="7">
    <source>
        <dbReference type="ARBA" id="ARBA00023125"/>
    </source>
</evidence>
<dbReference type="SMART" id="SM00355">
    <property type="entry name" value="ZnF_C2H2"/>
    <property type="match status" value="7"/>
</dbReference>
<evidence type="ECO:0000256" key="2">
    <source>
        <dbReference type="ARBA" id="ARBA00022723"/>
    </source>
</evidence>
<keyword evidence="5" id="KW-0862">Zinc</keyword>
<dbReference type="InParanoid" id="C3YEQ3"/>
<keyword evidence="8" id="KW-0804">Transcription</keyword>
<dbReference type="PROSITE" id="PS00028">
    <property type="entry name" value="ZINC_FINGER_C2H2_1"/>
    <property type="match status" value="7"/>
</dbReference>
<dbReference type="PANTHER" id="PTHR24394:SF44">
    <property type="entry name" value="ZINC FINGER PROTEIN 271-LIKE"/>
    <property type="match status" value="1"/>
</dbReference>
<evidence type="ECO:0000256" key="5">
    <source>
        <dbReference type="ARBA" id="ARBA00022833"/>
    </source>
</evidence>
<evidence type="ECO:0000256" key="1">
    <source>
        <dbReference type="ARBA" id="ARBA00004123"/>
    </source>
</evidence>
<keyword evidence="7" id="KW-0238">DNA-binding</keyword>
<dbReference type="Pfam" id="PF00096">
    <property type="entry name" value="zf-C2H2"/>
    <property type="match status" value="2"/>
</dbReference>
<feature type="domain" description="C2H2-type" evidence="11">
    <location>
        <begin position="175"/>
        <end position="202"/>
    </location>
</feature>
<dbReference type="eggNOG" id="KOG1721">
    <property type="taxonomic scope" value="Eukaryota"/>
</dbReference>
<evidence type="ECO:0000256" key="8">
    <source>
        <dbReference type="ARBA" id="ARBA00023163"/>
    </source>
</evidence>
<dbReference type="PROSITE" id="PS50157">
    <property type="entry name" value="ZINC_FINGER_C2H2_2"/>
    <property type="match status" value="5"/>
</dbReference>
<keyword evidence="4 10" id="KW-0863">Zinc-finger</keyword>
<organism>
    <name type="scientific">Branchiostoma floridae</name>
    <name type="common">Florida lancelet</name>
    <name type="synonym">Amphioxus</name>
    <dbReference type="NCBI Taxonomy" id="7739"/>
    <lineage>
        <taxon>Eukaryota</taxon>
        <taxon>Metazoa</taxon>
        <taxon>Chordata</taxon>
        <taxon>Cephalochordata</taxon>
        <taxon>Leptocardii</taxon>
        <taxon>Amphioxiformes</taxon>
        <taxon>Branchiostomatidae</taxon>
        <taxon>Branchiostoma</taxon>
    </lineage>
</organism>
<dbReference type="Gene3D" id="3.30.160.60">
    <property type="entry name" value="Classic Zinc Finger"/>
    <property type="match status" value="5"/>
</dbReference>
<feature type="domain" description="C2H2-type" evidence="11">
    <location>
        <begin position="31"/>
        <end position="58"/>
    </location>
</feature>
<dbReference type="GO" id="GO:0003677">
    <property type="term" value="F:DNA binding"/>
    <property type="evidence" value="ECO:0007669"/>
    <property type="project" value="UniProtKB-KW"/>
</dbReference>
<feature type="domain" description="C2H2-type" evidence="11">
    <location>
        <begin position="215"/>
        <end position="237"/>
    </location>
</feature>
<name>C3YEQ3_BRAFL</name>
<keyword evidence="9" id="KW-0539">Nucleus</keyword>
<dbReference type="PANTHER" id="PTHR24394">
    <property type="entry name" value="ZINC FINGER PROTEIN"/>
    <property type="match status" value="1"/>
</dbReference>